<dbReference type="EMBL" id="JAOPJF010000012">
    <property type="protein sequence ID" value="KAK1147330.1"/>
    <property type="molecule type" value="Genomic_DNA"/>
</dbReference>
<gene>
    <name evidence="1" type="ORF">N8T08_001407</name>
</gene>
<protein>
    <submittedName>
        <fullName evidence="1">Uncharacterized protein</fullName>
    </submittedName>
</protein>
<organism evidence="1 2">
    <name type="scientific">Aspergillus melleus</name>
    <dbReference type="NCBI Taxonomy" id="138277"/>
    <lineage>
        <taxon>Eukaryota</taxon>
        <taxon>Fungi</taxon>
        <taxon>Dikarya</taxon>
        <taxon>Ascomycota</taxon>
        <taxon>Pezizomycotina</taxon>
        <taxon>Eurotiomycetes</taxon>
        <taxon>Eurotiomycetidae</taxon>
        <taxon>Eurotiales</taxon>
        <taxon>Aspergillaceae</taxon>
        <taxon>Aspergillus</taxon>
        <taxon>Aspergillus subgen. Circumdati</taxon>
    </lineage>
</organism>
<accession>A0ACC3B9Z0</accession>
<reference evidence="1 2" key="1">
    <citation type="journal article" date="2023" name="ACS Omega">
        <title>Identification of the Neoaspergillic Acid Biosynthesis Gene Cluster by Establishing an In Vitro CRISPR-Ribonucleoprotein Genetic System in Aspergillus melleus.</title>
        <authorList>
            <person name="Yuan B."/>
            <person name="Grau M.F."/>
            <person name="Murata R.M."/>
            <person name="Torok T."/>
            <person name="Venkateswaran K."/>
            <person name="Stajich J.E."/>
            <person name="Wang C.C.C."/>
        </authorList>
    </citation>
    <scope>NUCLEOTIDE SEQUENCE [LARGE SCALE GENOMIC DNA]</scope>
    <source>
        <strain evidence="1 2">IMV 1140</strain>
    </source>
</reference>
<dbReference type="Proteomes" id="UP001177260">
    <property type="component" value="Unassembled WGS sequence"/>
</dbReference>
<evidence type="ECO:0000313" key="2">
    <source>
        <dbReference type="Proteomes" id="UP001177260"/>
    </source>
</evidence>
<comment type="caution">
    <text evidence="1">The sequence shown here is derived from an EMBL/GenBank/DDBJ whole genome shotgun (WGS) entry which is preliminary data.</text>
</comment>
<sequence length="307" mass="33758">MSTDLESPRSQALRYISASHFHRLFKHGDLTTSYADIGVPSDTTILFMPGMFASRYLAVSMHAVAESLGVRVLIVDRPGMGASTPVPLEKRVSVWIDLVPRLLAHLNIPHVALASHSAGMIYLLNTLFHCRELLHPERPRITSMQMAQFLPTRVFSIWNQIPKFLLLTATPVLESSGTIVNKVSSVSGTAPSGASSAQAERNRDRVESEHGLLKEVQKELEPLTWRFMFEENTQGANDEALQCLCKGPAGSWGICEDYEGGGFEDVVDFETAVIPGTDHNTVSQEIGLLERIFLEAGGRWSAGDNGR</sequence>
<evidence type="ECO:0000313" key="1">
    <source>
        <dbReference type="EMBL" id="KAK1147330.1"/>
    </source>
</evidence>
<name>A0ACC3B9Z0_9EURO</name>
<proteinExistence type="predicted"/>
<keyword evidence="2" id="KW-1185">Reference proteome</keyword>